<protein>
    <submittedName>
        <fullName evidence="2">Uncharacterized protein</fullName>
    </submittedName>
</protein>
<sequence length="102" mass="11601">MTQQNEREWNSGIFSCFDDMQTCLCGFFCPCCLTCRMAERMNEPCSCCIGFCLFPESVMALRLKLRSQHGIKGDICNDFICTGFCLSCTLCQLDREMKSMGI</sequence>
<gene>
    <name evidence="2" type="ORF">LSH36_332g02020</name>
</gene>
<dbReference type="Pfam" id="PF04749">
    <property type="entry name" value="PLAC8"/>
    <property type="match status" value="1"/>
</dbReference>
<name>A0AAD9JGM9_9ANNE</name>
<comment type="similarity">
    <text evidence="1">Belongs to the cornifelin family.</text>
</comment>
<comment type="caution">
    <text evidence="2">The sequence shown here is derived from an EMBL/GenBank/DDBJ whole genome shotgun (WGS) entry which is preliminary data.</text>
</comment>
<dbReference type="NCBIfam" id="TIGR01571">
    <property type="entry name" value="A_thal_Cys_rich"/>
    <property type="match status" value="1"/>
</dbReference>
<dbReference type="PANTHER" id="PTHR15907">
    <property type="entry name" value="DUF614 FAMILY PROTEIN-RELATED"/>
    <property type="match status" value="1"/>
</dbReference>
<proteinExistence type="inferred from homology"/>
<dbReference type="AlphaFoldDB" id="A0AAD9JGM9"/>
<keyword evidence="3" id="KW-1185">Reference proteome</keyword>
<accession>A0AAD9JGM9</accession>
<evidence type="ECO:0000313" key="2">
    <source>
        <dbReference type="EMBL" id="KAK2152308.1"/>
    </source>
</evidence>
<evidence type="ECO:0000313" key="3">
    <source>
        <dbReference type="Proteomes" id="UP001208570"/>
    </source>
</evidence>
<dbReference type="Proteomes" id="UP001208570">
    <property type="component" value="Unassembled WGS sequence"/>
</dbReference>
<evidence type="ECO:0000256" key="1">
    <source>
        <dbReference type="ARBA" id="ARBA00009024"/>
    </source>
</evidence>
<dbReference type="EMBL" id="JAODUP010000333">
    <property type="protein sequence ID" value="KAK2152308.1"/>
    <property type="molecule type" value="Genomic_DNA"/>
</dbReference>
<dbReference type="InterPro" id="IPR006461">
    <property type="entry name" value="PLAC_motif_containing"/>
</dbReference>
<organism evidence="2 3">
    <name type="scientific">Paralvinella palmiformis</name>
    <dbReference type="NCBI Taxonomy" id="53620"/>
    <lineage>
        <taxon>Eukaryota</taxon>
        <taxon>Metazoa</taxon>
        <taxon>Spiralia</taxon>
        <taxon>Lophotrochozoa</taxon>
        <taxon>Annelida</taxon>
        <taxon>Polychaeta</taxon>
        <taxon>Sedentaria</taxon>
        <taxon>Canalipalpata</taxon>
        <taxon>Terebellida</taxon>
        <taxon>Terebelliformia</taxon>
        <taxon>Alvinellidae</taxon>
        <taxon>Paralvinella</taxon>
    </lineage>
</organism>
<reference evidence="2" key="1">
    <citation type="journal article" date="2023" name="Mol. Biol. Evol.">
        <title>Third-Generation Sequencing Reveals the Adaptive Role of the Epigenome in Three Deep-Sea Polychaetes.</title>
        <authorList>
            <person name="Perez M."/>
            <person name="Aroh O."/>
            <person name="Sun Y."/>
            <person name="Lan Y."/>
            <person name="Juniper S.K."/>
            <person name="Young C.R."/>
            <person name="Angers B."/>
            <person name="Qian P.Y."/>
        </authorList>
    </citation>
    <scope>NUCLEOTIDE SEQUENCE</scope>
    <source>
        <strain evidence="2">P08H-3</strain>
    </source>
</reference>